<dbReference type="SUPFAM" id="SSF55729">
    <property type="entry name" value="Acyl-CoA N-acyltransferases (Nat)"/>
    <property type="match status" value="1"/>
</dbReference>
<name>A0A5C6W5S5_9BACI</name>
<dbReference type="PANTHER" id="PTHR43415:SF3">
    <property type="entry name" value="GNAT-FAMILY ACETYLTRANSFERASE"/>
    <property type="match status" value="1"/>
</dbReference>
<dbReference type="EMBL" id="VOQF01000001">
    <property type="protein sequence ID" value="TXC93327.1"/>
    <property type="molecule type" value="Genomic_DNA"/>
</dbReference>
<keyword evidence="3" id="KW-1185">Reference proteome</keyword>
<dbReference type="GO" id="GO:0016747">
    <property type="term" value="F:acyltransferase activity, transferring groups other than amino-acyl groups"/>
    <property type="evidence" value="ECO:0007669"/>
    <property type="project" value="InterPro"/>
</dbReference>
<dbReference type="RefSeq" id="WP_146946185.1">
    <property type="nucleotide sequence ID" value="NZ_VOQF01000001.1"/>
</dbReference>
<evidence type="ECO:0000259" key="1">
    <source>
        <dbReference type="PROSITE" id="PS51186"/>
    </source>
</evidence>
<dbReference type="PROSITE" id="PS51186">
    <property type="entry name" value="GNAT"/>
    <property type="match status" value="1"/>
</dbReference>
<dbReference type="InterPro" id="IPR000182">
    <property type="entry name" value="GNAT_dom"/>
</dbReference>
<dbReference type="CDD" id="cd04301">
    <property type="entry name" value="NAT_SF"/>
    <property type="match status" value="1"/>
</dbReference>
<dbReference type="AlphaFoldDB" id="A0A5C6W5S5"/>
<feature type="domain" description="N-acetyltransferase" evidence="1">
    <location>
        <begin position="2"/>
        <end position="163"/>
    </location>
</feature>
<organism evidence="2 3">
    <name type="scientific">Metabacillus litoralis</name>
    <dbReference type="NCBI Taxonomy" id="152268"/>
    <lineage>
        <taxon>Bacteria</taxon>
        <taxon>Bacillati</taxon>
        <taxon>Bacillota</taxon>
        <taxon>Bacilli</taxon>
        <taxon>Bacillales</taxon>
        <taxon>Bacillaceae</taxon>
        <taxon>Metabacillus</taxon>
    </lineage>
</organism>
<dbReference type="PANTHER" id="PTHR43415">
    <property type="entry name" value="SPERMIDINE N(1)-ACETYLTRANSFERASE"/>
    <property type="match status" value="1"/>
</dbReference>
<evidence type="ECO:0000313" key="2">
    <source>
        <dbReference type="EMBL" id="TXC93327.1"/>
    </source>
</evidence>
<dbReference type="Proteomes" id="UP000321363">
    <property type="component" value="Unassembled WGS sequence"/>
</dbReference>
<evidence type="ECO:0000313" key="3">
    <source>
        <dbReference type="Proteomes" id="UP000321363"/>
    </source>
</evidence>
<gene>
    <name evidence="2" type="ORF">FS935_03810</name>
</gene>
<dbReference type="InterPro" id="IPR016181">
    <property type="entry name" value="Acyl_CoA_acyltransferase"/>
</dbReference>
<dbReference type="OrthoDB" id="9799092at2"/>
<proteinExistence type="predicted"/>
<accession>A0A5C6W5S5</accession>
<keyword evidence="2" id="KW-0808">Transferase</keyword>
<protein>
    <submittedName>
        <fullName evidence="2">GNAT family N-acetyltransferase</fullName>
    </submittedName>
</protein>
<reference evidence="2 3" key="1">
    <citation type="journal article" date="2005" name="Int. J. Syst. Evol. Microbiol.">
        <title>Bacillus litoralis sp. nov., isolated from a tidal flat of the Yellow Sea in Korea.</title>
        <authorList>
            <person name="Yoon J.H."/>
            <person name="Oh T.K."/>
        </authorList>
    </citation>
    <scope>NUCLEOTIDE SEQUENCE [LARGE SCALE GENOMIC DNA]</scope>
    <source>
        <strain evidence="2 3">SW-211</strain>
    </source>
</reference>
<dbReference type="Pfam" id="PF00583">
    <property type="entry name" value="Acetyltransf_1"/>
    <property type="match status" value="1"/>
</dbReference>
<dbReference type="Gene3D" id="3.40.630.30">
    <property type="match status" value="1"/>
</dbReference>
<comment type="caution">
    <text evidence="2">The sequence shown here is derived from an EMBL/GenBank/DDBJ whole genome shotgun (WGS) entry which is preliminary data.</text>
</comment>
<sequence>MSEIKILTIEHADIYRSLRLKALKNNPEAFSSSYEEEVVLPLSVFEKRLQSTETFIFGAFSDNRLVGTVTLVKESKRKLQHRATIYAMYVSEESRQKGIGKALMVNALEKARNLKTIEQIYLTVVTENNTAKSLYKLLGFQVYALERKALKIDDNYYDEEHMVCFIT</sequence>